<gene>
    <name evidence="1" type="ORF">Sradi_2088400</name>
</gene>
<proteinExistence type="predicted"/>
<dbReference type="Pfam" id="PF14223">
    <property type="entry name" value="Retrotran_gag_2"/>
    <property type="match status" value="1"/>
</dbReference>
<reference evidence="1" key="1">
    <citation type="submission" date="2020-06" db="EMBL/GenBank/DDBJ databases">
        <authorList>
            <person name="Li T."/>
            <person name="Hu X."/>
            <person name="Zhang T."/>
            <person name="Song X."/>
            <person name="Zhang H."/>
            <person name="Dai N."/>
            <person name="Sheng W."/>
            <person name="Hou X."/>
            <person name="Wei L."/>
        </authorList>
    </citation>
    <scope>NUCLEOTIDE SEQUENCE</scope>
    <source>
        <strain evidence="1">G02</strain>
        <tissue evidence="1">Leaf</tissue>
    </source>
</reference>
<name>A0AAW2TLK4_SESRA</name>
<accession>A0AAW2TLK4</accession>
<dbReference type="PANTHER" id="PTHR47481:SF36">
    <property type="entry name" value="CCHC-TYPE DOMAIN-CONTAINING PROTEIN"/>
    <property type="match status" value="1"/>
</dbReference>
<sequence length="224" mass="25592">MEMSNLGNNFATQYGVEKLVGTNYNYWRMCMEAYLQGEDLWELVAGADAEIPADTTENAESRRKWKIKCGKALFALRTSIGKEHIDHVRDVSSPKQVWETLERLFTKKNAARLQLLKNELAMLTQGGMSVSEYFSKVKNVCPEISELDPHEKISEARMRRFLICGLKKEYTPFVISVQGWSNQPSVEELENLLSNKEALAKQMARSSELDSVLFSKGKFNRKNV</sequence>
<protein>
    <recommendedName>
        <fullName evidence="2">DUF4219 domain-containing protein</fullName>
    </recommendedName>
</protein>
<dbReference type="PANTHER" id="PTHR47481">
    <property type="match status" value="1"/>
</dbReference>
<reference evidence="1" key="2">
    <citation type="journal article" date="2024" name="Plant">
        <title>Genomic evolution and insights into agronomic trait innovations of Sesamum species.</title>
        <authorList>
            <person name="Miao H."/>
            <person name="Wang L."/>
            <person name="Qu L."/>
            <person name="Liu H."/>
            <person name="Sun Y."/>
            <person name="Le M."/>
            <person name="Wang Q."/>
            <person name="Wei S."/>
            <person name="Zheng Y."/>
            <person name="Lin W."/>
            <person name="Duan Y."/>
            <person name="Cao H."/>
            <person name="Xiong S."/>
            <person name="Wang X."/>
            <person name="Wei L."/>
            <person name="Li C."/>
            <person name="Ma Q."/>
            <person name="Ju M."/>
            <person name="Zhao R."/>
            <person name="Li G."/>
            <person name="Mu C."/>
            <person name="Tian Q."/>
            <person name="Mei H."/>
            <person name="Zhang T."/>
            <person name="Gao T."/>
            <person name="Zhang H."/>
        </authorList>
    </citation>
    <scope>NUCLEOTIDE SEQUENCE</scope>
    <source>
        <strain evidence="1">G02</strain>
    </source>
</reference>
<dbReference type="AlphaFoldDB" id="A0AAW2TLK4"/>
<organism evidence="1">
    <name type="scientific">Sesamum radiatum</name>
    <name type="common">Black benniseed</name>
    <dbReference type="NCBI Taxonomy" id="300843"/>
    <lineage>
        <taxon>Eukaryota</taxon>
        <taxon>Viridiplantae</taxon>
        <taxon>Streptophyta</taxon>
        <taxon>Embryophyta</taxon>
        <taxon>Tracheophyta</taxon>
        <taxon>Spermatophyta</taxon>
        <taxon>Magnoliopsida</taxon>
        <taxon>eudicotyledons</taxon>
        <taxon>Gunneridae</taxon>
        <taxon>Pentapetalae</taxon>
        <taxon>asterids</taxon>
        <taxon>lamiids</taxon>
        <taxon>Lamiales</taxon>
        <taxon>Pedaliaceae</taxon>
        <taxon>Sesamum</taxon>
    </lineage>
</organism>
<dbReference type="EMBL" id="JACGWJ010000008">
    <property type="protein sequence ID" value="KAL0404476.1"/>
    <property type="molecule type" value="Genomic_DNA"/>
</dbReference>
<comment type="caution">
    <text evidence="1">The sequence shown here is derived from an EMBL/GenBank/DDBJ whole genome shotgun (WGS) entry which is preliminary data.</text>
</comment>
<evidence type="ECO:0000313" key="1">
    <source>
        <dbReference type="EMBL" id="KAL0404476.1"/>
    </source>
</evidence>
<evidence type="ECO:0008006" key="2">
    <source>
        <dbReference type="Google" id="ProtNLM"/>
    </source>
</evidence>